<organism evidence="1 2">
    <name type="scientific">Ambrosiozyma monospora</name>
    <name type="common">Yeast</name>
    <name type="synonym">Endomycopsis monosporus</name>
    <dbReference type="NCBI Taxonomy" id="43982"/>
    <lineage>
        <taxon>Eukaryota</taxon>
        <taxon>Fungi</taxon>
        <taxon>Dikarya</taxon>
        <taxon>Ascomycota</taxon>
        <taxon>Saccharomycotina</taxon>
        <taxon>Pichiomycetes</taxon>
        <taxon>Pichiales</taxon>
        <taxon>Pichiaceae</taxon>
        <taxon>Ambrosiozyma</taxon>
    </lineage>
</organism>
<gene>
    <name evidence="1" type="ORF">Amon02_001281500</name>
</gene>
<proteinExistence type="predicted"/>
<comment type="caution">
    <text evidence="1">The sequence shown here is derived from an EMBL/GenBank/DDBJ whole genome shotgun (WGS) entry which is preliminary data.</text>
</comment>
<dbReference type="Proteomes" id="UP001165064">
    <property type="component" value="Unassembled WGS sequence"/>
</dbReference>
<sequence length="299" mass="34235">MRVNIFRLYYTVLRCLKREQTTPGILETYTFPESQEDVNSIDYFNRLIEAIHNLTDLFVNSFPRHRDKMVFSQFVVFLGYQMGIFLSFFSHCDDPVKAQLMKDDMKRLYPIMEENLDLVSWGMSDFAFFYFKGLVENHDFAAKALGSWRIFKDNSILLRTAYRIPKLRLHAKKAMGCFASVLDENFEGSYKGVIFINRKSEKKLQHQTPIETVKDPSLRSYLSANVSGKTSNGKTTSDEETSSAHSPSNTSEEEMATTNNNTNVELESPNNVIDSNHHSPAPANVVPSINSIINHMVDQ</sequence>
<evidence type="ECO:0000313" key="1">
    <source>
        <dbReference type="EMBL" id="GMF07249.1"/>
    </source>
</evidence>
<protein>
    <submittedName>
        <fullName evidence="1">Unnamed protein product</fullName>
    </submittedName>
</protein>
<accession>A0ACB5UAY4</accession>
<keyword evidence="2" id="KW-1185">Reference proteome</keyword>
<name>A0ACB5UAY4_AMBMO</name>
<evidence type="ECO:0000313" key="2">
    <source>
        <dbReference type="Proteomes" id="UP001165064"/>
    </source>
</evidence>
<reference evidence="1" key="1">
    <citation type="submission" date="2023-04" db="EMBL/GenBank/DDBJ databases">
        <title>Ambrosiozyma monospora NBRC 10751.</title>
        <authorList>
            <person name="Ichikawa N."/>
            <person name="Sato H."/>
            <person name="Tonouchi N."/>
        </authorList>
    </citation>
    <scope>NUCLEOTIDE SEQUENCE</scope>
    <source>
        <strain evidence="1">NBRC 10751</strain>
    </source>
</reference>
<dbReference type="EMBL" id="BSXS01016066">
    <property type="protein sequence ID" value="GMF07249.1"/>
    <property type="molecule type" value="Genomic_DNA"/>
</dbReference>